<comment type="caution">
    <text evidence="1">The sequence shown here is derived from an EMBL/GenBank/DDBJ whole genome shotgun (WGS) entry which is preliminary data.</text>
</comment>
<protein>
    <submittedName>
        <fullName evidence="1">Uncharacterized protein</fullName>
    </submittedName>
</protein>
<dbReference type="EMBL" id="LNQE01001845">
    <property type="protein sequence ID" value="KUG04556.1"/>
    <property type="molecule type" value="Genomic_DNA"/>
</dbReference>
<proteinExistence type="predicted"/>
<accession>A0A0W8E7I2</accession>
<reference evidence="1" key="1">
    <citation type="journal article" date="2015" name="Proc. Natl. Acad. Sci. U.S.A.">
        <title>Networks of energetic and metabolic interactions define dynamics in microbial communities.</title>
        <authorList>
            <person name="Embree M."/>
            <person name="Liu J.K."/>
            <person name="Al-Bassam M.M."/>
            <person name="Zengler K."/>
        </authorList>
    </citation>
    <scope>NUCLEOTIDE SEQUENCE</scope>
</reference>
<evidence type="ECO:0000313" key="1">
    <source>
        <dbReference type="EMBL" id="KUG04556.1"/>
    </source>
</evidence>
<organism evidence="1">
    <name type="scientific">hydrocarbon metagenome</name>
    <dbReference type="NCBI Taxonomy" id="938273"/>
    <lineage>
        <taxon>unclassified sequences</taxon>
        <taxon>metagenomes</taxon>
        <taxon>ecological metagenomes</taxon>
    </lineage>
</organism>
<sequence>MSPGLFVENGRFVAGYKSIITLRYCFLQYGTENTIIP</sequence>
<name>A0A0W8E7I2_9ZZZZ</name>
<dbReference type="AlphaFoldDB" id="A0A0W8E7I2"/>
<gene>
    <name evidence="1" type="ORF">ASZ90_018048</name>
</gene>